<evidence type="ECO:0000313" key="2">
    <source>
        <dbReference type="Proteomes" id="UP001207440"/>
    </source>
</evidence>
<dbReference type="AlphaFoldDB" id="A0AAP3ALV1"/>
<dbReference type="Proteomes" id="UP001207440">
    <property type="component" value="Unassembled WGS sequence"/>
</dbReference>
<dbReference type="EMBL" id="JAOZYT010000052">
    <property type="protein sequence ID" value="MCW0524308.1"/>
    <property type="molecule type" value="Genomic_DNA"/>
</dbReference>
<gene>
    <name evidence="1" type="ORF">OKE68_08280</name>
</gene>
<dbReference type="PANTHER" id="PTHR38477">
    <property type="entry name" value="HYPOTHETICAL EXPORTED PROTEIN"/>
    <property type="match status" value="1"/>
</dbReference>
<comment type="caution">
    <text evidence="1">The sequence shown here is derived from an EMBL/GenBank/DDBJ whole genome shotgun (WGS) entry which is preliminary data.</text>
</comment>
<name>A0AAP3ALV1_RIEAN</name>
<organism evidence="1 2">
    <name type="scientific">Riemerella anatipestifer</name>
    <name type="common">Moraxella anatipestifer</name>
    <dbReference type="NCBI Taxonomy" id="34085"/>
    <lineage>
        <taxon>Bacteria</taxon>
        <taxon>Pseudomonadati</taxon>
        <taxon>Bacteroidota</taxon>
        <taxon>Flavobacteriia</taxon>
        <taxon>Flavobacteriales</taxon>
        <taxon>Weeksellaceae</taxon>
        <taxon>Riemerella</taxon>
    </lineage>
</organism>
<sequence length="203" mass="23367">MRTLCLFLFLSIWHSCDKENVPLDSEKSTILDDSFQQKRLKEKILIAKKYIQNKNYNQDIVMLIDYKIPSGKYRFFVYSFKADKVIDRGLVAHGSGSVNKADNTLVFSNTENSYQSSLGKFKIGNSYRGQFGKSYRLVGLDKSNSNALRRAIVLHSYHSIPNQEIDGDISLSLGCPMVSHLFFNRLENYIDTSEKPILLYSYY</sequence>
<protein>
    <submittedName>
        <fullName evidence="1">Murein L,D-transpeptidase catalytic domain family protein</fullName>
    </submittedName>
</protein>
<reference evidence="1" key="1">
    <citation type="submission" date="2022-10" db="EMBL/GenBank/DDBJ databases">
        <title>Sifting through the core-genome to identify putative cross-protective antigens against Riemerella anatipestifer.</title>
        <authorList>
            <person name="Zheng X."/>
            <person name="Zhang W."/>
        </authorList>
    </citation>
    <scope>NUCLEOTIDE SEQUENCE</scope>
    <source>
        <strain evidence="1">ZWRA178</strain>
    </source>
</reference>
<proteinExistence type="predicted"/>
<accession>A0AAP3ALV1</accession>
<evidence type="ECO:0000313" key="1">
    <source>
        <dbReference type="EMBL" id="MCW0524308.1"/>
    </source>
</evidence>
<dbReference type="RefSeq" id="WP_222535092.1">
    <property type="nucleotide sequence ID" value="NZ_CP081925.1"/>
</dbReference>
<dbReference type="PANTHER" id="PTHR38477:SF1">
    <property type="entry name" value="MUREIN L,D-TRANSPEPTIDASE CATALYTIC DOMAIN FAMILY PROTEIN"/>
    <property type="match status" value="1"/>
</dbReference>
<dbReference type="Pfam" id="PF13645">
    <property type="entry name" value="YkuD_2"/>
    <property type="match status" value="1"/>
</dbReference>
<dbReference type="InterPro" id="IPR032676">
    <property type="entry name" value="YkuD_2"/>
</dbReference>